<evidence type="ECO:0000313" key="4">
    <source>
        <dbReference type="Proteomes" id="UP000031666"/>
    </source>
</evidence>
<dbReference type="AlphaFoldDB" id="A0A0B8P280"/>
<dbReference type="Proteomes" id="UP000031671">
    <property type="component" value="Unassembled WGS sequence"/>
</dbReference>
<dbReference type="PANTHER" id="PTHR34472">
    <property type="entry name" value="SULFUR CARRIER PROTEIN THIS"/>
    <property type="match status" value="1"/>
</dbReference>
<evidence type="ECO:0000313" key="1">
    <source>
        <dbReference type="EMBL" id="GAM57069.1"/>
    </source>
</evidence>
<reference evidence="2 5" key="2">
    <citation type="submission" date="2015-01" db="EMBL/GenBank/DDBJ databases">
        <title>Vibrio sp. C5 JCM 19232 whole genome shotgun sequence.</title>
        <authorList>
            <person name="Sawabe T."/>
            <person name="Meirelles P."/>
            <person name="Feng G."/>
            <person name="Sayaka M."/>
            <person name="Hattori M."/>
            <person name="Ohkuma M."/>
        </authorList>
    </citation>
    <scope>NUCLEOTIDE SEQUENCE [LARGE SCALE GENOMIC DNA]</scope>
    <source>
        <strain evidence="2 5">JCM19232</strain>
    </source>
</reference>
<sequence length="69" mass="7721">MSDTEIRFNDKPLVLEKPTSVEQLVKEQELPETGFAIALNNKVLPRSKWADKQLEHGDSVNLFRAIAGG</sequence>
<reference evidence="3 4" key="3">
    <citation type="submission" date="2015-01" db="EMBL/GenBank/DDBJ databases">
        <title>Vibrio sp. C94 JCM 19241 whole genome shotgun sequence.</title>
        <authorList>
            <person name="Sawabe T."/>
            <person name="Meirelles P."/>
            <person name="Feng G."/>
            <person name="Sayaka M."/>
            <person name="Hattori M."/>
            <person name="Ohkuma M."/>
        </authorList>
    </citation>
    <scope>NUCLEOTIDE SEQUENCE [LARGE SCALE GENOMIC DNA]</scope>
    <source>
        <strain evidence="4">JCM 19241</strain>
        <strain evidence="3">JCM19241</strain>
    </source>
</reference>
<accession>A0A0B8P280</accession>
<dbReference type="EMBL" id="BBSC01000019">
    <property type="protein sequence ID" value="GAM78798.1"/>
    <property type="molecule type" value="Genomic_DNA"/>
</dbReference>
<dbReference type="CDD" id="cd00565">
    <property type="entry name" value="Ubl_ThiS"/>
    <property type="match status" value="1"/>
</dbReference>
<organism evidence="1 6">
    <name type="scientific">Vibrio ishigakensis</name>
    <dbReference type="NCBI Taxonomy" id="1481914"/>
    <lineage>
        <taxon>Bacteria</taxon>
        <taxon>Pseudomonadati</taxon>
        <taxon>Pseudomonadota</taxon>
        <taxon>Gammaproteobacteria</taxon>
        <taxon>Vibrionales</taxon>
        <taxon>Vibrionaceae</taxon>
        <taxon>Vibrio</taxon>
    </lineage>
</organism>
<proteinExistence type="predicted"/>
<dbReference type="STRING" id="1481914.JCM19241_66"/>
<dbReference type="InterPro" id="IPR003749">
    <property type="entry name" value="ThiS/MoaD-like"/>
</dbReference>
<dbReference type="InterPro" id="IPR012675">
    <property type="entry name" value="Beta-grasp_dom_sf"/>
</dbReference>
<keyword evidence="6" id="KW-1185">Reference proteome</keyword>
<reference evidence="1 6" key="1">
    <citation type="submission" date="2015-01" db="EMBL/GenBank/DDBJ databases">
        <title>Vibrio sp. C1 JCM 19231 whole genome shotgun sequence.</title>
        <authorList>
            <person name="Sawabe T."/>
            <person name="Meirelles P."/>
            <person name="Feng G."/>
            <person name="Sayaka M."/>
            <person name="Hattori M."/>
            <person name="Ohkuma M."/>
        </authorList>
    </citation>
    <scope>NUCLEOTIDE SEQUENCE [LARGE SCALE GENOMIC DNA]</scope>
    <source>
        <strain evidence="6">JCM 19231</strain>
        <strain evidence="1">JCM19231</strain>
    </source>
</reference>
<dbReference type="EMBL" id="BBSA01000027">
    <property type="protein sequence ID" value="GAM65927.1"/>
    <property type="molecule type" value="Genomic_DNA"/>
</dbReference>
<dbReference type="RefSeq" id="WP_261834320.1">
    <property type="nucleotide sequence ID" value="NZ_AP024881.1"/>
</dbReference>
<dbReference type="SUPFAM" id="SSF54285">
    <property type="entry name" value="MoaD/ThiS"/>
    <property type="match status" value="1"/>
</dbReference>
<dbReference type="InterPro" id="IPR016155">
    <property type="entry name" value="Mopterin_synth/thiamin_S_b"/>
</dbReference>
<name>A0A0B8P280_9VIBR</name>
<dbReference type="Proteomes" id="UP000031666">
    <property type="component" value="Unassembled WGS sequence"/>
</dbReference>
<protein>
    <submittedName>
        <fullName evidence="1">Sulfur carrier protein thiS</fullName>
    </submittedName>
</protein>
<reference evidence="4 5" key="4">
    <citation type="submission" date="2015-01" db="EMBL/GenBank/DDBJ databases">
        <authorList>
            <consortium name="NBRP consortium"/>
            <person name="Sawabe T."/>
            <person name="Meirelles P."/>
            <person name="Feng G."/>
            <person name="Sayaka M."/>
            <person name="Hattori M."/>
            <person name="Ohkuma M."/>
        </authorList>
    </citation>
    <scope>NUCLEOTIDE SEQUENCE [LARGE SCALE GENOMIC DNA]</scope>
    <source>
        <strain evidence="6">JCM 19231</strain>
        <strain evidence="4">JCM 19241</strain>
        <strain evidence="1">JCM19231</strain>
        <strain evidence="2 5">JCM19232</strain>
        <strain evidence="3">JCM19241</strain>
    </source>
</reference>
<accession>A0A0B8QV06</accession>
<dbReference type="EMBL" id="BBRZ01000044">
    <property type="protein sequence ID" value="GAM57069.1"/>
    <property type="molecule type" value="Genomic_DNA"/>
</dbReference>
<dbReference type="Pfam" id="PF02597">
    <property type="entry name" value="ThiS"/>
    <property type="match status" value="1"/>
</dbReference>
<comment type="caution">
    <text evidence="1">The sequence shown here is derived from an EMBL/GenBank/DDBJ whole genome shotgun (WGS) entry which is preliminary data.</text>
</comment>
<evidence type="ECO:0000313" key="2">
    <source>
        <dbReference type="EMBL" id="GAM65927.1"/>
    </source>
</evidence>
<evidence type="ECO:0000313" key="6">
    <source>
        <dbReference type="Proteomes" id="UP000031671"/>
    </source>
</evidence>
<dbReference type="PANTHER" id="PTHR34472:SF1">
    <property type="entry name" value="SULFUR CARRIER PROTEIN THIS"/>
    <property type="match status" value="1"/>
</dbReference>
<evidence type="ECO:0000313" key="5">
    <source>
        <dbReference type="Proteomes" id="UP000031670"/>
    </source>
</evidence>
<dbReference type="InterPro" id="IPR010035">
    <property type="entry name" value="Thi_S"/>
</dbReference>
<dbReference type="NCBIfam" id="TIGR01683">
    <property type="entry name" value="thiS"/>
    <property type="match status" value="1"/>
</dbReference>
<dbReference type="Proteomes" id="UP000031670">
    <property type="component" value="Unassembled WGS sequence"/>
</dbReference>
<accession>A0A0B8PMK3</accession>
<dbReference type="Gene3D" id="3.10.20.30">
    <property type="match status" value="1"/>
</dbReference>
<evidence type="ECO:0000313" key="3">
    <source>
        <dbReference type="EMBL" id="GAM78798.1"/>
    </source>
</evidence>
<gene>
    <name evidence="1" type="ORF">JCM19231_610</name>
    <name evidence="2" type="ORF">JCM19232_4174</name>
    <name evidence="3" type="ORF">JCM19241_66</name>
</gene>